<dbReference type="PANTHER" id="PTHR33993">
    <property type="entry name" value="GLYOXALASE-RELATED"/>
    <property type="match status" value="1"/>
</dbReference>
<dbReference type="Pfam" id="PF00903">
    <property type="entry name" value="Glyoxalase"/>
    <property type="match status" value="1"/>
</dbReference>
<protein>
    <submittedName>
        <fullName evidence="2">VOC family protein</fullName>
    </submittedName>
</protein>
<dbReference type="InterPro" id="IPR037523">
    <property type="entry name" value="VOC_core"/>
</dbReference>
<comment type="caution">
    <text evidence="2">The sequence shown here is derived from an EMBL/GenBank/DDBJ whole genome shotgun (WGS) entry which is preliminary data.</text>
</comment>
<evidence type="ECO:0000259" key="1">
    <source>
        <dbReference type="PROSITE" id="PS51819"/>
    </source>
</evidence>
<reference evidence="3" key="1">
    <citation type="journal article" date="2019" name="Int. J. Syst. Evol. Microbiol.">
        <title>The Global Catalogue of Microorganisms (GCM) 10K type strain sequencing project: providing services to taxonomists for standard genome sequencing and annotation.</title>
        <authorList>
            <consortium name="The Broad Institute Genomics Platform"/>
            <consortium name="The Broad Institute Genome Sequencing Center for Infectious Disease"/>
            <person name="Wu L."/>
            <person name="Ma J."/>
        </authorList>
    </citation>
    <scope>NUCLEOTIDE SEQUENCE [LARGE SCALE GENOMIC DNA]</scope>
    <source>
        <strain evidence="3">KCTC 42282</strain>
    </source>
</reference>
<dbReference type="EMBL" id="JBHRYC010000098">
    <property type="protein sequence ID" value="MFC3639630.1"/>
    <property type="molecule type" value="Genomic_DNA"/>
</dbReference>
<dbReference type="Proteomes" id="UP001595704">
    <property type="component" value="Unassembled WGS sequence"/>
</dbReference>
<proteinExistence type="predicted"/>
<dbReference type="SUPFAM" id="SSF54593">
    <property type="entry name" value="Glyoxalase/Bleomycin resistance protein/Dihydroxybiphenyl dioxygenase"/>
    <property type="match status" value="1"/>
</dbReference>
<sequence>MSAAIHAARHPVMCPVVHFEMPAHDRARAAAFYAGAFGWNMQQLGEDMGNYLLATTADADAPGPGSRGAIGGGFFTPCPDMPNAATSVVIAVEQLEPAIERVRQHGGQIHGEPMDIPGVGRFIVFEDTEGNRNSMLQPLMADDCPAA</sequence>
<dbReference type="InterPro" id="IPR004360">
    <property type="entry name" value="Glyas_Fos-R_dOase_dom"/>
</dbReference>
<feature type="domain" description="VOC" evidence="1">
    <location>
        <begin position="15"/>
        <end position="138"/>
    </location>
</feature>
<name>A0ABV7ULL5_9HYPH</name>
<gene>
    <name evidence="2" type="ORF">ACFONL_20015</name>
</gene>
<dbReference type="InterPro" id="IPR029068">
    <property type="entry name" value="Glyas_Bleomycin-R_OHBP_Dase"/>
</dbReference>
<organism evidence="2 3">
    <name type="scientific">Camelimonas fluminis</name>
    <dbReference type="NCBI Taxonomy" id="1576911"/>
    <lineage>
        <taxon>Bacteria</taxon>
        <taxon>Pseudomonadati</taxon>
        <taxon>Pseudomonadota</taxon>
        <taxon>Alphaproteobacteria</taxon>
        <taxon>Hyphomicrobiales</taxon>
        <taxon>Chelatococcaceae</taxon>
        <taxon>Camelimonas</taxon>
    </lineage>
</organism>
<evidence type="ECO:0000313" key="3">
    <source>
        <dbReference type="Proteomes" id="UP001595704"/>
    </source>
</evidence>
<dbReference type="PROSITE" id="PS51819">
    <property type="entry name" value="VOC"/>
    <property type="match status" value="1"/>
</dbReference>
<dbReference type="RefSeq" id="WP_244642946.1">
    <property type="nucleotide sequence ID" value="NZ_BNCG01000004.1"/>
</dbReference>
<dbReference type="InterPro" id="IPR052164">
    <property type="entry name" value="Anthracycline_SecMetBiosynth"/>
</dbReference>
<accession>A0ABV7ULL5</accession>
<dbReference type="Gene3D" id="3.10.180.10">
    <property type="entry name" value="2,3-Dihydroxybiphenyl 1,2-Dioxygenase, domain 1"/>
    <property type="match status" value="1"/>
</dbReference>
<keyword evidence="3" id="KW-1185">Reference proteome</keyword>
<evidence type="ECO:0000313" key="2">
    <source>
        <dbReference type="EMBL" id="MFC3639630.1"/>
    </source>
</evidence>